<dbReference type="InterPro" id="IPR002549">
    <property type="entry name" value="AI-2E-like"/>
</dbReference>
<feature type="transmembrane region" description="Helical" evidence="6">
    <location>
        <begin position="354"/>
        <end position="374"/>
    </location>
</feature>
<dbReference type="Proteomes" id="UP000500767">
    <property type="component" value="Chromosome"/>
</dbReference>
<evidence type="ECO:0000256" key="4">
    <source>
        <dbReference type="ARBA" id="ARBA00022989"/>
    </source>
</evidence>
<accession>A0A6M8HVB1</accession>
<organism evidence="7 8">
    <name type="scientific">Lichenicola cladoniae</name>
    <dbReference type="NCBI Taxonomy" id="1484109"/>
    <lineage>
        <taxon>Bacteria</taxon>
        <taxon>Pseudomonadati</taxon>
        <taxon>Pseudomonadota</taxon>
        <taxon>Alphaproteobacteria</taxon>
        <taxon>Acetobacterales</taxon>
        <taxon>Acetobacteraceae</taxon>
        <taxon>Lichenicola</taxon>
    </lineage>
</organism>
<feature type="transmembrane region" description="Helical" evidence="6">
    <location>
        <begin position="274"/>
        <end position="304"/>
    </location>
</feature>
<keyword evidence="3 6" id="KW-0812">Transmembrane</keyword>
<sequence>MATIGQVAERVDDTELETRELVDARGAVQDAKRSRNLNTLSVCLLVLTILAVFYTLYFTSDIVLPFVLAGVLNLLLSGPMRFLHLRLHIPKPLAALMLIIALFGVVGGIGAAISVPASGWISKAPQSLPALQQKLSFLNKPIHAVEDGMKKLQSLMDQTSAPGPGIRTVAVQQSNNSGLTSVGSTILVGTRAFLGQLFSMLLMLFFLLYEGDSLLRRFVEIMPTWADKRRAVQIASEIERNVSLYLATITVMNLLVGALNFLQCWLLGVPNPLLWGVVAFLLNYIPIIGPFTGIVVYFFVGLFVFPSALHALVPPAIYFGIHLMEGETITPLLLAKRFTLNPVLVMASLLFWDWLWGIPGAFLSVPLLAVFKIVCDHVESLTMIGHIVGGPQTKKKGRIRSALPFSSSVK</sequence>
<comment type="subcellular location">
    <subcellularLocation>
        <location evidence="1">Membrane</location>
        <topology evidence="1">Multi-pass membrane protein</topology>
    </subcellularLocation>
</comment>
<dbReference type="PANTHER" id="PTHR21716:SF16">
    <property type="entry name" value="BLL1467 PROTEIN"/>
    <property type="match status" value="1"/>
</dbReference>
<evidence type="ECO:0000256" key="2">
    <source>
        <dbReference type="ARBA" id="ARBA00009773"/>
    </source>
</evidence>
<evidence type="ECO:0000256" key="1">
    <source>
        <dbReference type="ARBA" id="ARBA00004141"/>
    </source>
</evidence>
<feature type="transmembrane region" description="Helical" evidence="6">
    <location>
        <begin position="62"/>
        <end position="83"/>
    </location>
</feature>
<keyword evidence="4 6" id="KW-1133">Transmembrane helix</keyword>
<dbReference type="KEGG" id="lck:HN018_00020"/>
<gene>
    <name evidence="7" type="ORF">HN018_00020</name>
</gene>
<feature type="transmembrane region" description="Helical" evidence="6">
    <location>
        <begin position="186"/>
        <end position="209"/>
    </location>
</feature>
<evidence type="ECO:0000313" key="7">
    <source>
        <dbReference type="EMBL" id="QKE92322.1"/>
    </source>
</evidence>
<feature type="transmembrane region" description="Helical" evidence="6">
    <location>
        <begin position="37"/>
        <end position="56"/>
    </location>
</feature>
<dbReference type="GO" id="GO:0055085">
    <property type="term" value="P:transmembrane transport"/>
    <property type="evidence" value="ECO:0007669"/>
    <property type="project" value="TreeGrafter"/>
</dbReference>
<dbReference type="EMBL" id="CP053708">
    <property type="protein sequence ID" value="QKE92322.1"/>
    <property type="molecule type" value="Genomic_DNA"/>
</dbReference>
<keyword evidence="8" id="KW-1185">Reference proteome</keyword>
<evidence type="ECO:0000256" key="3">
    <source>
        <dbReference type="ARBA" id="ARBA00022692"/>
    </source>
</evidence>
<dbReference type="AlphaFoldDB" id="A0A6M8HVB1"/>
<dbReference type="PANTHER" id="PTHR21716">
    <property type="entry name" value="TRANSMEMBRANE PROTEIN"/>
    <property type="match status" value="1"/>
</dbReference>
<feature type="transmembrane region" description="Helical" evidence="6">
    <location>
        <begin position="95"/>
        <end position="121"/>
    </location>
</feature>
<dbReference type="GO" id="GO:0016020">
    <property type="term" value="C:membrane"/>
    <property type="evidence" value="ECO:0007669"/>
    <property type="project" value="UniProtKB-SubCell"/>
</dbReference>
<reference evidence="7 8" key="1">
    <citation type="journal article" date="2014" name="World J. Microbiol. Biotechnol.">
        <title>Biodiversity and physiological characteristics of Antarctic and Arctic lichens-associated bacteria.</title>
        <authorList>
            <person name="Lee Y.M."/>
            <person name="Kim E.H."/>
            <person name="Lee H.K."/>
            <person name="Hong S.G."/>
        </authorList>
    </citation>
    <scope>NUCLEOTIDE SEQUENCE [LARGE SCALE GENOMIC DNA]</scope>
    <source>
        <strain evidence="7 8">PAMC 26569</strain>
    </source>
</reference>
<comment type="similarity">
    <text evidence="2">Belongs to the autoinducer-2 exporter (AI-2E) (TC 2.A.86) family.</text>
</comment>
<dbReference type="Pfam" id="PF01594">
    <property type="entry name" value="AI-2E_transport"/>
    <property type="match status" value="1"/>
</dbReference>
<evidence type="ECO:0000256" key="6">
    <source>
        <dbReference type="SAM" id="Phobius"/>
    </source>
</evidence>
<proteinExistence type="inferred from homology"/>
<evidence type="ECO:0000256" key="5">
    <source>
        <dbReference type="ARBA" id="ARBA00023136"/>
    </source>
</evidence>
<protein>
    <submittedName>
        <fullName evidence="7">AI-2E family transporter</fullName>
    </submittedName>
</protein>
<evidence type="ECO:0000313" key="8">
    <source>
        <dbReference type="Proteomes" id="UP000500767"/>
    </source>
</evidence>
<name>A0A6M8HVB1_9PROT</name>
<feature type="transmembrane region" description="Helical" evidence="6">
    <location>
        <begin position="244"/>
        <end position="268"/>
    </location>
</feature>
<keyword evidence="5 6" id="KW-0472">Membrane</keyword>